<keyword evidence="2" id="KW-1185">Reference proteome</keyword>
<accession>A0A0S6VSK9</accession>
<name>A0A0S6VSK9_9BACT</name>
<sequence>MAKQVNKSAVKAYLMQRSPEELLEEVLDIFAKFPVVQDYFYAKLHPVNDAELLKKYKAVIRKEFFPERGFGRANRSVARKAITDYKKVSGDPTGLADLMLYFVEMGVKFTNEYGDIDEPFYNSMESMFHKALQHLVKFGLKDDFEDRCRRIVYDSAHTGWGFHDTLSDLFYHVYNR</sequence>
<dbReference type="Proteomes" id="UP000030700">
    <property type="component" value="Unassembled WGS sequence"/>
</dbReference>
<dbReference type="HOGENOM" id="CLU_122246_2_0_0"/>
<evidence type="ECO:0000313" key="2">
    <source>
        <dbReference type="Proteomes" id="UP000030700"/>
    </source>
</evidence>
<dbReference type="AlphaFoldDB" id="A0A0S6VSK9"/>
<organism evidence="1">
    <name type="scientific">Candidatus Moduliflexus flocculans</name>
    <dbReference type="NCBI Taxonomy" id="1499966"/>
    <lineage>
        <taxon>Bacteria</taxon>
        <taxon>Candidatus Moduliflexota</taxon>
        <taxon>Candidatus Moduliflexia</taxon>
        <taxon>Candidatus Moduliflexales</taxon>
        <taxon>Candidatus Moduliflexaceae</taxon>
    </lineage>
</organism>
<evidence type="ECO:0000313" key="1">
    <source>
        <dbReference type="EMBL" id="GAK50427.1"/>
    </source>
</evidence>
<proteinExistence type="predicted"/>
<gene>
    <name evidence="1" type="ORF">U14_01658</name>
</gene>
<reference evidence="1" key="1">
    <citation type="journal article" date="2015" name="PeerJ">
        <title>First genomic representation of candidate bacterial phylum KSB3 points to enhanced environmental sensing as a trigger of wastewater bulking.</title>
        <authorList>
            <person name="Sekiguchi Y."/>
            <person name="Ohashi A."/>
            <person name="Parks D.H."/>
            <person name="Yamauchi T."/>
            <person name="Tyson G.W."/>
            <person name="Hugenholtz P."/>
        </authorList>
    </citation>
    <scope>NUCLEOTIDE SEQUENCE [LARGE SCALE GENOMIC DNA]</scope>
</reference>
<dbReference type="Pfam" id="PF19652">
    <property type="entry name" value="DUF6155"/>
    <property type="match status" value="1"/>
</dbReference>
<dbReference type="EMBL" id="DF820456">
    <property type="protein sequence ID" value="GAK50427.1"/>
    <property type="molecule type" value="Genomic_DNA"/>
</dbReference>
<protein>
    <submittedName>
        <fullName evidence="1">Uncharacterized protein</fullName>
    </submittedName>
</protein>
<dbReference type="STRING" id="1499966.U14_01658"/>
<dbReference type="InterPro" id="IPR046153">
    <property type="entry name" value="DUF6155"/>
</dbReference>